<feature type="compositionally biased region" description="Basic and acidic residues" evidence="1">
    <location>
        <begin position="95"/>
        <end position="124"/>
    </location>
</feature>
<dbReference type="RefSeq" id="XP_070902983.1">
    <property type="nucleotide sequence ID" value="XM_071044579.1"/>
</dbReference>
<reference evidence="2 3" key="1">
    <citation type="submission" date="2024-07" db="EMBL/GenBank/DDBJ databases">
        <title>Section-level genome sequencing and comparative genomics of Aspergillus sections Usti and Cavernicolus.</title>
        <authorList>
            <consortium name="Lawrence Berkeley National Laboratory"/>
            <person name="Nybo J.L."/>
            <person name="Vesth T.C."/>
            <person name="Theobald S."/>
            <person name="Frisvad J.C."/>
            <person name="Larsen T.O."/>
            <person name="Kjaerboelling I."/>
            <person name="Rothschild-Mancinelli K."/>
            <person name="Lyhne E.K."/>
            <person name="Kogle M.E."/>
            <person name="Barry K."/>
            <person name="Clum A."/>
            <person name="Na H."/>
            <person name="Ledsgaard L."/>
            <person name="Lin J."/>
            <person name="Lipzen A."/>
            <person name="Kuo A."/>
            <person name="Riley R."/>
            <person name="Mondo S."/>
            <person name="LaButti K."/>
            <person name="Haridas S."/>
            <person name="Pangalinan J."/>
            <person name="Salamov A.A."/>
            <person name="Simmons B.A."/>
            <person name="Magnuson J.K."/>
            <person name="Chen J."/>
            <person name="Drula E."/>
            <person name="Henrissat B."/>
            <person name="Wiebenga A."/>
            <person name="Lubbers R.J."/>
            <person name="Gomes A.C."/>
            <person name="Macurrencykelacurrency M.R."/>
            <person name="Stajich J."/>
            <person name="Grigoriev I.V."/>
            <person name="Mortensen U.H."/>
            <person name="De vries R.P."/>
            <person name="Baker S.E."/>
            <person name="Andersen M.R."/>
        </authorList>
    </citation>
    <scope>NUCLEOTIDE SEQUENCE [LARGE SCALE GENOMIC DNA]</scope>
    <source>
        <strain evidence="2 3">CBS 756.74</strain>
    </source>
</reference>
<accession>A0ABR4KYX0</accession>
<evidence type="ECO:0000256" key="1">
    <source>
        <dbReference type="SAM" id="MobiDB-lite"/>
    </source>
</evidence>
<proteinExistence type="predicted"/>
<comment type="caution">
    <text evidence="2">The sequence shown here is derived from an EMBL/GenBank/DDBJ whole genome shotgun (WGS) entry which is preliminary data.</text>
</comment>
<keyword evidence="3" id="KW-1185">Reference proteome</keyword>
<gene>
    <name evidence="2" type="ORF">BJX68DRAFT_263017</name>
</gene>
<dbReference type="Proteomes" id="UP001610444">
    <property type="component" value="Unassembled WGS sequence"/>
</dbReference>
<feature type="region of interest" description="Disordered" evidence="1">
    <location>
        <begin position="145"/>
        <end position="167"/>
    </location>
</feature>
<name>A0ABR4KYX0_9EURO</name>
<feature type="region of interest" description="Disordered" evidence="1">
    <location>
        <begin position="95"/>
        <end position="126"/>
    </location>
</feature>
<protein>
    <submittedName>
        <fullName evidence="2">Uncharacterized protein</fullName>
    </submittedName>
</protein>
<organism evidence="2 3">
    <name type="scientific">Aspergillus pseudodeflectus</name>
    <dbReference type="NCBI Taxonomy" id="176178"/>
    <lineage>
        <taxon>Eukaryota</taxon>
        <taxon>Fungi</taxon>
        <taxon>Dikarya</taxon>
        <taxon>Ascomycota</taxon>
        <taxon>Pezizomycotina</taxon>
        <taxon>Eurotiomycetes</taxon>
        <taxon>Eurotiomycetidae</taxon>
        <taxon>Eurotiales</taxon>
        <taxon>Aspergillaceae</taxon>
        <taxon>Aspergillus</taxon>
        <taxon>Aspergillus subgen. Nidulantes</taxon>
    </lineage>
</organism>
<sequence length="167" mass="19178">MCNTTRVSIKDLPKLSLLHALWQNSPPAIWYKNNDIAPPSWGTEEALDRALSRNWHVDYIVGRVIKSDLSGEEVDPSGYDRDNGKGAFAKVVRKLREQRQAGKDKESEAHAETGDDDEVKHSEENVDELDAILVAMVRVRIEEKIREREEKEDAEGKREKRDQEERV</sequence>
<dbReference type="GeneID" id="98159743"/>
<dbReference type="EMBL" id="JBFXLR010000006">
    <property type="protein sequence ID" value="KAL2857452.1"/>
    <property type="molecule type" value="Genomic_DNA"/>
</dbReference>
<evidence type="ECO:0000313" key="3">
    <source>
        <dbReference type="Proteomes" id="UP001610444"/>
    </source>
</evidence>
<evidence type="ECO:0000313" key="2">
    <source>
        <dbReference type="EMBL" id="KAL2857452.1"/>
    </source>
</evidence>